<feature type="repeat" description="TPR" evidence="3">
    <location>
        <begin position="535"/>
        <end position="568"/>
    </location>
</feature>
<organism evidence="5 6">
    <name type="scientific">Streptomyces gilvifuscus</name>
    <dbReference type="NCBI Taxonomy" id="1550617"/>
    <lineage>
        <taxon>Bacteria</taxon>
        <taxon>Bacillati</taxon>
        <taxon>Actinomycetota</taxon>
        <taxon>Actinomycetes</taxon>
        <taxon>Kitasatosporales</taxon>
        <taxon>Streptomycetaceae</taxon>
        <taxon>Streptomyces</taxon>
    </lineage>
</organism>
<dbReference type="PANTHER" id="PTHR44858:SF1">
    <property type="entry name" value="UDP-N-ACETYLGLUCOSAMINE--PEPTIDE N-ACETYLGLUCOSAMINYLTRANSFERASE SPINDLY-RELATED"/>
    <property type="match status" value="1"/>
</dbReference>
<evidence type="ECO:0000313" key="6">
    <source>
        <dbReference type="Proteomes" id="UP001221328"/>
    </source>
</evidence>
<evidence type="ECO:0000256" key="4">
    <source>
        <dbReference type="SAM" id="MobiDB-lite"/>
    </source>
</evidence>
<feature type="repeat" description="TPR" evidence="3">
    <location>
        <begin position="501"/>
        <end position="534"/>
    </location>
</feature>
<gene>
    <name evidence="5" type="ORF">PO587_38815</name>
</gene>
<dbReference type="InterPro" id="IPR019734">
    <property type="entry name" value="TPR_rpt"/>
</dbReference>
<dbReference type="PROSITE" id="PS50005">
    <property type="entry name" value="TPR"/>
    <property type="match status" value="3"/>
</dbReference>
<name>A0ABT5G6I0_9ACTN</name>
<feature type="repeat" description="TPR" evidence="3">
    <location>
        <begin position="433"/>
        <end position="466"/>
    </location>
</feature>
<keyword evidence="2 3" id="KW-0802">TPR repeat</keyword>
<evidence type="ECO:0000256" key="1">
    <source>
        <dbReference type="ARBA" id="ARBA00022737"/>
    </source>
</evidence>
<dbReference type="Gene3D" id="1.25.40.10">
    <property type="entry name" value="Tetratricopeptide repeat domain"/>
    <property type="match status" value="2"/>
</dbReference>
<dbReference type="SMART" id="SM00028">
    <property type="entry name" value="TPR"/>
    <property type="match status" value="4"/>
</dbReference>
<dbReference type="PANTHER" id="PTHR44858">
    <property type="entry name" value="TETRATRICOPEPTIDE REPEAT PROTEIN 6"/>
    <property type="match status" value="1"/>
</dbReference>
<keyword evidence="1" id="KW-0677">Repeat</keyword>
<reference evidence="5 6" key="1">
    <citation type="journal article" date="2015" name="Int. J. Syst. Evol. Microbiol.">
        <title>Streptomyces gilvifuscus sp. nov., an actinomycete that produces antibacterial compounds isolated from soil.</title>
        <authorList>
            <person name="Nguyen T.M."/>
            <person name="Kim J."/>
        </authorList>
    </citation>
    <scope>NUCLEOTIDE SEQUENCE [LARGE SCALE GENOMIC DNA]</scope>
    <source>
        <strain evidence="5 6">T113</strain>
    </source>
</reference>
<dbReference type="SUPFAM" id="SSF48452">
    <property type="entry name" value="TPR-like"/>
    <property type="match status" value="1"/>
</dbReference>
<dbReference type="EMBL" id="JAQOSK010000022">
    <property type="protein sequence ID" value="MDC2960395.1"/>
    <property type="molecule type" value="Genomic_DNA"/>
</dbReference>
<protein>
    <submittedName>
        <fullName evidence="5">Tetratricopeptide repeat protein</fullName>
    </submittedName>
</protein>
<dbReference type="InterPro" id="IPR011990">
    <property type="entry name" value="TPR-like_helical_dom_sf"/>
</dbReference>
<dbReference type="InterPro" id="IPR050498">
    <property type="entry name" value="Ycf3"/>
</dbReference>
<evidence type="ECO:0000256" key="3">
    <source>
        <dbReference type="PROSITE-ProRule" id="PRU00339"/>
    </source>
</evidence>
<feature type="region of interest" description="Disordered" evidence="4">
    <location>
        <begin position="396"/>
        <end position="425"/>
    </location>
</feature>
<evidence type="ECO:0000313" key="5">
    <source>
        <dbReference type="EMBL" id="MDC2960395.1"/>
    </source>
</evidence>
<dbReference type="Pfam" id="PF13414">
    <property type="entry name" value="TPR_11"/>
    <property type="match status" value="1"/>
</dbReference>
<proteinExistence type="predicted"/>
<dbReference type="Proteomes" id="UP001221328">
    <property type="component" value="Unassembled WGS sequence"/>
</dbReference>
<dbReference type="RefSeq" id="WP_272178543.1">
    <property type="nucleotide sequence ID" value="NZ_JAQOSK010000022.1"/>
</dbReference>
<keyword evidence="6" id="KW-1185">Reference proteome</keyword>
<evidence type="ECO:0000256" key="2">
    <source>
        <dbReference type="ARBA" id="ARBA00022803"/>
    </source>
</evidence>
<sequence length="641" mass="69365">MTGTLVVVLRAKDSTLHGAPVRIRVTATGGRVARAELVLVGGERTLTLAPGPYTVQAVLPSGLVLDSELTTVTHRPARCTIDLDELTPASWLTASAVLSPSITHEYKDYRHGAYATSWARLWAARGPSWHPAIWPDPHIDREPTGLRLTFNALARIPHMIQTGVGTGPWTLTSLPLHDQVHVTVRPVWPDGPGLHVSCLTPEAGAHALLGYSSTGAVSDALAVAQYLADARSSPTIRPHVLAAALGHHLPALKRSLRTSLLRDILVSTAGTVDGAVIAAWNALEDMRQNGAEQSADTVCQLFLRATALGMPTCTLGLRHLLDALRSLARTPSAHQKAARKALSACAAFMTAADPRNPFLTFDGVRPDAPGHAGTYMHERPDDAVPLVAEDWTATLGWPAPRHQGRQRSLPGTPPTEDVSSAEPRTALEVEDPVRSHFKHGMSMLATGSYEEAIADFTSVLDADPSHALALASRAAAYRLIGANDEAIRDATQATELDPELAWAYATRGAIHRLEKRYAEALADLDRAIELQADYDWCIAGRGETYRLMGKTDLALEDLNQALAINPDNDWALMRRAAVYMDDQQDQLSLSAFGEAANAYPDGDWALIRPDQTYRRIGKDLTHYVHPMPAEACDSPRHPHDP</sequence>
<comment type="caution">
    <text evidence="5">The sequence shown here is derived from an EMBL/GenBank/DDBJ whole genome shotgun (WGS) entry which is preliminary data.</text>
</comment>
<accession>A0ABT5G6I0</accession>